<evidence type="ECO:0000256" key="5">
    <source>
        <dbReference type="ARBA" id="ARBA00023230"/>
    </source>
</evidence>
<dbReference type="PANTHER" id="PTHR12943">
    <property type="entry name" value="HOMOCYSTEINE-RESPONSIVE ENDOPLASMIC RETICULUM-RESIDENT UNIQUITIN-LIKE DOMAIN HERPUD PROTEIN FAMILY MEMBER"/>
    <property type="match status" value="1"/>
</dbReference>
<comment type="caution">
    <text evidence="9">The sequence shown here is derived from an EMBL/GenBank/DDBJ whole genome shotgun (WGS) entry which is preliminary data.</text>
</comment>
<dbReference type="FunFam" id="3.10.20.90:FF:000046">
    <property type="entry name" value="Homocysteine-responsive endoplasmic reticulum-resident ubiquitin-like domain member 2 protein"/>
    <property type="match status" value="1"/>
</dbReference>
<keyword evidence="10" id="KW-1185">Reference proteome</keyword>
<keyword evidence="4 7" id="KW-0472">Membrane</keyword>
<evidence type="ECO:0000256" key="7">
    <source>
        <dbReference type="SAM" id="Phobius"/>
    </source>
</evidence>
<dbReference type="SUPFAM" id="SSF54236">
    <property type="entry name" value="Ubiquitin-like"/>
    <property type="match status" value="1"/>
</dbReference>
<evidence type="ECO:0000313" key="9">
    <source>
        <dbReference type="EMBL" id="KAK4476050.1"/>
    </source>
</evidence>
<dbReference type="PROSITE" id="PS50053">
    <property type="entry name" value="UBIQUITIN_2"/>
    <property type="match status" value="1"/>
</dbReference>
<dbReference type="GO" id="GO:0030968">
    <property type="term" value="P:endoplasmic reticulum unfolded protein response"/>
    <property type="evidence" value="ECO:0007669"/>
    <property type="project" value="TreeGrafter"/>
</dbReference>
<feature type="domain" description="Ubiquitin-like" evidence="8">
    <location>
        <begin position="6"/>
        <end position="67"/>
    </location>
</feature>
<feature type="region of interest" description="Disordered" evidence="6">
    <location>
        <begin position="157"/>
        <end position="180"/>
    </location>
</feature>
<accession>A0AAE2DAA5</accession>
<dbReference type="GO" id="GO:0016020">
    <property type="term" value="C:membrane"/>
    <property type="evidence" value="ECO:0007669"/>
    <property type="project" value="UniProtKB-SubCell"/>
</dbReference>
<keyword evidence="2 7" id="KW-0812">Transmembrane</keyword>
<evidence type="ECO:0000256" key="6">
    <source>
        <dbReference type="SAM" id="MobiDB-lite"/>
    </source>
</evidence>
<evidence type="ECO:0000256" key="4">
    <source>
        <dbReference type="ARBA" id="ARBA00023136"/>
    </source>
</evidence>
<dbReference type="AlphaFoldDB" id="A0AAE2DAA5"/>
<dbReference type="SMART" id="SM00213">
    <property type="entry name" value="UBQ"/>
    <property type="match status" value="1"/>
</dbReference>
<dbReference type="EMBL" id="JALJAT010000001">
    <property type="protein sequence ID" value="KAK4476050.1"/>
    <property type="molecule type" value="Genomic_DNA"/>
</dbReference>
<dbReference type="PANTHER" id="PTHR12943:SF27">
    <property type="entry name" value="HOMOCYSTEINE-INDUCED ENDOPLASMIC RETICULUM PROTEIN, ISOFORM A"/>
    <property type="match status" value="1"/>
</dbReference>
<evidence type="ECO:0000256" key="3">
    <source>
        <dbReference type="ARBA" id="ARBA00022989"/>
    </source>
</evidence>
<dbReference type="InterPro" id="IPR039751">
    <property type="entry name" value="HERPUD1/2"/>
</dbReference>
<dbReference type="Gene3D" id="3.10.20.90">
    <property type="entry name" value="Phosphatidylinositol 3-kinase Catalytic Subunit, Chain A, domain 1"/>
    <property type="match status" value="1"/>
</dbReference>
<evidence type="ECO:0000313" key="10">
    <source>
        <dbReference type="Proteomes" id="UP001292079"/>
    </source>
</evidence>
<reference evidence="9" key="1">
    <citation type="submission" date="2022-04" db="EMBL/GenBank/DDBJ databases">
        <authorList>
            <person name="Xu L."/>
            <person name="Lv Z."/>
        </authorList>
    </citation>
    <scope>NUCLEOTIDE SEQUENCE</scope>
    <source>
        <strain evidence="9">LV_2022a</strain>
    </source>
</reference>
<dbReference type="Proteomes" id="UP001292079">
    <property type="component" value="Unassembled WGS sequence"/>
</dbReference>
<dbReference type="InterPro" id="IPR029071">
    <property type="entry name" value="Ubiquitin-like_domsf"/>
</dbReference>
<feature type="region of interest" description="Disordered" evidence="6">
    <location>
        <begin position="314"/>
        <end position="338"/>
    </location>
</feature>
<evidence type="ECO:0000256" key="2">
    <source>
        <dbReference type="ARBA" id="ARBA00022692"/>
    </source>
</evidence>
<sequence length="394" mass="44621">MSNVGFKVIVKSPDDKIPNLTVQCLASWLVKDLKIYLSEHHPAQPNVASQRLIHAGKLLKDDLIISDIVNQANGLQTIHLVCPNPKVTAHTETNHLCDNTWSNISSEQMQKYQQAYYHYLQFFYMENPAINQAEYHSHAYYWPYFFGTGAVMQISPGNTPFSTQTPSSSHQATPSSSSANTHQWIQRTQTFLSSWGVHFGNRRPQEVAEALPNDVGNNQRADQIQPQVAQDVMVVNNPMRNNIRQDDEANGVGNVDIIDRFYMLFRLCLFMGLCFAYSSLDKALIVFSVAAYVYLYNIYRRYAVVERVVQVQQGPQDEQGNSNQPSGEHSDSQQNQSIQEPVENQINTNLSNEQQPGLRRITTNLRLAVHTSYQFLSALIASIIPEQPPPLHLD</sequence>
<name>A0AAE2DAA5_SCHME</name>
<gene>
    <name evidence="9" type="ORF">MN116_001278</name>
</gene>
<proteinExistence type="predicted"/>
<evidence type="ECO:0000256" key="1">
    <source>
        <dbReference type="ARBA" id="ARBA00004370"/>
    </source>
</evidence>
<protein>
    <recommendedName>
        <fullName evidence="8">Ubiquitin-like domain-containing protein</fullName>
    </recommendedName>
</protein>
<dbReference type="InterPro" id="IPR000626">
    <property type="entry name" value="Ubiquitin-like_dom"/>
</dbReference>
<organism evidence="9 10">
    <name type="scientific">Schistosoma mekongi</name>
    <name type="common">Parasitic worm</name>
    <dbReference type="NCBI Taxonomy" id="38744"/>
    <lineage>
        <taxon>Eukaryota</taxon>
        <taxon>Metazoa</taxon>
        <taxon>Spiralia</taxon>
        <taxon>Lophotrochozoa</taxon>
        <taxon>Platyhelminthes</taxon>
        <taxon>Trematoda</taxon>
        <taxon>Digenea</taxon>
        <taxon>Strigeidida</taxon>
        <taxon>Schistosomatoidea</taxon>
        <taxon>Schistosomatidae</taxon>
        <taxon>Schistosoma</taxon>
    </lineage>
</organism>
<keyword evidence="3 7" id="KW-1133">Transmembrane helix</keyword>
<comment type="subcellular location">
    <subcellularLocation>
        <location evidence="1">Membrane</location>
    </subcellularLocation>
</comment>
<keyword evidence="5" id="KW-0834">Unfolded protein response</keyword>
<evidence type="ECO:0000259" key="8">
    <source>
        <dbReference type="PROSITE" id="PS50053"/>
    </source>
</evidence>
<feature type="compositionally biased region" description="Low complexity" evidence="6">
    <location>
        <begin position="162"/>
        <end position="179"/>
    </location>
</feature>
<reference evidence="9" key="2">
    <citation type="journal article" date="2023" name="Infect Dis Poverty">
        <title>Chromosome-scale genome of the human blood fluke Schistosoma mekongi and its implications for public health.</title>
        <authorList>
            <person name="Zhou M."/>
            <person name="Xu L."/>
            <person name="Xu D."/>
            <person name="Chen W."/>
            <person name="Khan J."/>
            <person name="Hu Y."/>
            <person name="Huang H."/>
            <person name="Wei H."/>
            <person name="Zhang Y."/>
            <person name="Chusongsang P."/>
            <person name="Tanasarnprasert K."/>
            <person name="Hu X."/>
            <person name="Limpanont Y."/>
            <person name="Lv Z."/>
        </authorList>
    </citation>
    <scope>NUCLEOTIDE SEQUENCE</scope>
    <source>
        <strain evidence="9">LV_2022a</strain>
    </source>
</reference>
<feature type="transmembrane region" description="Helical" evidence="7">
    <location>
        <begin position="284"/>
        <end position="299"/>
    </location>
</feature>